<evidence type="ECO:0000313" key="3">
    <source>
        <dbReference type="Proteomes" id="UP000050164"/>
    </source>
</evidence>
<evidence type="ECO:0000313" key="2">
    <source>
        <dbReference type="EMBL" id="CKU28880.1"/>
    </source>
</evidence>
<reference evidence="2 3" key="1">
    <citation type="submission" date="2015-03" db="EMBL/GenBank/DDBJ databases">
        <authorList>
            <consortium name="Pathogen Informatics"/>
        </authorList>
    </citation>
    <scope>NUCLEOTIDE SEQUENCE [LARGE SCALE GENOMIC DNA]</scope>
    <source>
        <strain evidence="2 3">Bir 185</strain>
    </source>
</reference>
<gene>
    <name evidence="2" type="ORF">ERS027659_05152</name>
</gene>
<dbReference type="EMBL" id="CNFT01002467">
    <property type="protein sequence ID" value="CKU28880.1"/>
    <property type="molecule type" value="Genomic_DNA"/>
</dbReference>
<proteinExistence type="predicted"/>
<accession>A0A655FPJ5</accession>
<name>A0A655FPJ5_MYCTX</name>
<sequence length="62" mass="6263">MQIAPTAISHGALSSAKTSPASAPSARLVMAAVSTERGVASREPTNRTGPTLSSSVPRMPSE</sequence>
<organism evidence="2 3">
    <name type="scientific">Mycobacterium tuberculosis</name>
    <dbReference type="NCBI Taxonomy" id="1773"/>
    <lineage>
        <taxon>Bacteria</taxon>
        <taxon>Bacillati</taxon>
        <taxon>Actinomycetota</taxon>
        <taxon>Actinomycetes</taxon>
        <taxon>Mycobacteriales</taxon>
        <taxon>Mycobacteriaceae</taxon>
        <taxon>Mycobacterium</taxon>
        <taxon>Mycobacterium tuberculosis complex</taxon>
    </lineage>
</organism>
<dbReference type="AlphaFoldDB" id="A0A655FPJ5"/>
<feature type="region of interest" description="Disordered" evidence="1">
    <location>
        <begin position="1"/>
        <end position="62"/>
    </location>
</feature>
<feature type="compositionally biased region" description="Polar residues" evidence="1">
    <location>
        <begin position="46"/>
        <end position="56"/>
    </location>
</feature>
<feature type="compositionally biased region" description="Low complexity" evidence="1">
    <location>
        <begin position="12"/>
        <end position="26"/>
    </location>
</feature>
<protein>
    <submittedName>
        <fullName evidence="2">Uncharacterized protein</fullName>
    </submittedName>
</protein>
<evidence type="ECO:0000256" key="1">
    <source>
        <dbReference type="SAM" id="MobiDB-lite"/>
    </source>
</evidence>
<dbReference type="Proteomes" id="UP000050164">
    <property type="component" value="Unassembled WGS sequence"/>
</dbReference>